<dbReference type="PANTHER" id="PTHR43712">
    <property type="entry name" value="PUTATIVE (AFU_ORTHOLOGUE AFUA_4G14580)-RELATED"/>
    <property type="match status" value="1"/>
</dbReference>
<dbReference type="RefSeq" id="XP_060299855.1">
    <property type="nucleotide sequence ID" value="XM_060447864.1"/>
</dbReference>
<dbReference type="EMBL" id="JAUIRO010000002">
    <property type="protein sequence ID" value="KAK0726999.1"/>
    <property type="molecule type" value="Genomic_DNA"/>
</dbReference>
<proteinExistence type="predicted"/>
<comment type="caution">
    <text evidence="1">The sequence shown here is derived from an EMBL/GenBank/DDBJ whole genome shotgun (WGS) entry which is preliminary data.</text>
</comment>
<sequence>MAAAVAAEELQTLLMGPVGTNFYELQSKSSYMISVDAVPKFKLAHTFPLDTTTTIPQMAVAAKLEEADARRIIRQAITNGIFTEPTKETIGHSAQSRAIATVSFLRETLELFCENIWAAGPGLTKAIERWPGSQEPTQTGFNITMGTELPYWPELAKDPEMVGRFRDCMNFIASGHGLKMDFILDNYDWAAGASFLVQDLPEVIAEAPKDKNPRVEFQAHDFFTDDKYCCQILQNLIPALKPGTRIVLNEQALSAPNTERDEDDWRSLVEGTERQFRITQTISPQGSDLQIIEVT</sequence>
<protein>
    <recommendedName>
        <fullName evidence="3">O-methyltransferase</fullName>
    </recommendedName>
</protein>
<dbReference type="SUPFAM" id="SSF53335">
    <property type="entry name" value="S-adenosyl-L-methionine-dependent methyltransferases"/>
    <property type="match status" value="1"/>
</dbReference>
<gene>
    <name evidence="1" type="ORF">B0T26DRAFT_868384</name>
</gene>
<keyword evidence="2" id="KW-1185">Reference proteome</keyword>
<name>A0AA40B3J6_9PEZI</name>
<accession>A0AA40B3J6</accession>
<dbReference type="GeneID" id="85331134"/>
<dbReference type="PANTHER" id="PTHR43712:SF12">
    <property type="entry name" value="STERIGMATOCYSTIN 8-O-METHYLTRANSFERASE"/>
    <property type="match status" value="1"/>
</dbReference>
<evidence type="ECO:0008006" key="3">
    <source>
        <dbReference type="Google" id="ProtNLM"/>
    </source>
</evidence>
<evidence type="ECO:0000313" key="2">
    <source>
        <dbReference type="Proteomes" id="UP001172101"/>
    </source>
</evidence>
<dbReference type="AlphaFoldDB" id="A0AA40B3J6"/>
<organism evidence="1 2">
    <name type="scientific">Lasiosphaeria miniovina</name>
    <dbReference type="NCBI Taxonomy" id="1954250"/>
    <lineage>
        <taxon>Eukaryota</taxon>
        <taxon>Fungi</taxon>
        <taxon>Dikarya</taxon>
        <taxon>Ascomycota</taxon>
        <taxon>Pezizomycotina</taxon>
        <taxon>Sordariomycetes</taxon>
        <taxon>Sordariomycetidae</taxon>
        <taxon>Sordariales</taxon>
        <taxon>Lasiosphaeriaceae</taxon>
        <taxon>Lasiosphaeria</taxon>
    </lineage>
</organism>
<evidence type="ECO:0000313" key="1">
    <source>
        <dbReference type="EMBL" id="KAK0726999.1"/>
    </source>
</evidence>
<dbReference type="Proteomes" id="UP001172101">
    <property type="component" value="Unassembled WGS sequence"/>
</dbReference>
<dbReference type="Gene3D" id="3.40.50.150">
    <property type="entry name" value="Vaccinia Virus protein VP39"/>
    <property type="match status" value="1"/>
</dbReference>
<reference evidence="1" key="1">
    <citation type="submission" date="2023-06" db="EMBL/GenBank/DDBJ databases">
        <title>Genome-scale phylogeny and comparative genomics of the fungal order Sordariales.</title>
        <authorList>
            <consortium name="Lawrence Berkeley National Laboratory"/>
            <person name="Hensen N."/>
            <person name="Bonometti L."/>
            <person name="Westerberg I."/>
            <person name="Brannstrom I.O."/>
            <person name="Guillou S."/>
            <person name="Cros-Aarteil S."/>
            <person name="Calhoun S."/>
            <person name="Haridas S."/>
            <person name="Kuo A."/>
            <person name="Mondo S."/>
            <person name="Pangilinan J."/>
            <person name="Riley R."/>
            <person name="LaButti K."/>
            <person name="Andreopoulos B."/>
            <person name="Lipzen A."/>
            <person name="Chen C."/>
            <person name="Yanf M."/>
            <person name="Daum C."/>
            <person name="Ng V."/>
            <person name="Clum A."/>
            <person name="Steindorff A."/>
            <person name="Ohm R."/>
            <person name="Martin F."/>
            <person name="Silar P."/>
            <person name="Natvig D."/>
            <person name="Lalanne C."/>
            <person name="Gautier V."/>
            <person name="Ament-velasquez S.L."/>
            <person name="Kruys A."/>
            <person name="Hutchinson M.I."/>
            <person name="Powell A.J."/>
            <person name="Barry K."/>
            <person name="Miller A.N."/>
            <person name="Grigoriev I.V."/>
            <person name="Debuchy R."/>
            <person name="Gladieux P."/>
            <person name="Thoren M.H."/>
            <person name="Johannesson H."/>
        </authorList>
    </citation>
    <scope>NUCLEOTIDE SEQUENCE</scope>
    <source>
        <strain evidence="1">SMH2392-1A</strain>
    </source>
</reference>
<dbReference type="InterPro" id="IPR029063">
    <property type="entry name" value="SAM-dependent_MTases_sf"/>
</dbReference>